<keyword evidence="2 6" id="KW-0732">Signal</keyword>
<dbReference type="STRING" id="29571.SAMN05878437_2708"/>
<keyword evidence="4" id="KW-0564">Palmitate</keyword>
<dbReference type="Proteomes" id="UP000190911">
    <property type="component" value="Chromosome I"/>
</dbReference>
<organism evidence="7 8">
    <name type="scientific">Vreelandella subglaciescola</name>
    <dbReference type="NCBI Taxonomy" id="29571"/>
    <lineage>
        <taxon>Bacteria</taxon>
        <taxon>Pseudomonadati</taxon>
        <taxon>Pseudomonadota</taxon>
        <taxon>Gammaproteobacteria</taxon>
        <taxon>Oceanospirillales</taxon>
        <taxon>Halomonadaceae</taxon>
        <taxon>Vreelandella</taxon>
    </lineage>
</organism>
<evidence type="ECO:0000313" key="8">
    <source>
        <dbReference type="Proteomes" id="UP000190911"/>
    </source>
</evidence>
<proteinExistence type="predicted"/>
<dbReference type="AlphaFoldDB" id="A0A1M7IDV2"/>
<feature type="signal peptide" evidence="6">
    <location>
        <begin position="1"/>
        <end position="18"/>
    </location>
</feature>
<sequence length="157" mass="15866">MKRLLLLPVAAISLFTLAGCVNTAPYSGDVYSANQAKASQNVTYGTVVAIRPVQIQADSRTGGLLGGGSGALIGGLLGNQIGGGSGRKIATAAGAIGGAMAGTSVEDRANRINAVELEIRTDAGRDVVVVQKADRQFQPGQKVRLIGSGSNVSVAPY</sequence>
<dbReference type="InParanoid" id="A0A1M7IDV2"/>
<reference evidence="7 8" key="1">
    <citation type="submission" date="2016-11" db="EMBL/GenBank/DDBJ databases">
        <authorList>
            <person name="Jaros S."/>
            <person name="Januszkiewicz K."/>
            <person name="Wedrychowicz H."/>
        </authorList>
    </citation>
    <scope>NUCLEOTIDE SEQUENCE [LARGE SCALE GENOMIC DNA]</scope>
    <source>
        <strain evidence="7 8">ACAM 12</strain>
    </source>
</reference>
<dbReference type="RefSeq" id="WP_079554429.1">
    <property type="nucleotide sequence ID" value="NZ_LT670847.1"/>
</dbReference>
<dbReference type="GO" id="GO:0009279">
    <property type="term" value="C:cell outer membrane"/>
    <property type="evidence" value="ECO:0007669"/>
    <property type="project" value="UniProtKB-SubCell"/>
</dbReference>
<dbReference type="PANTHER" id="PTHR35603">
    <property type="match status" value="1"/>
</dbReference>
<keyword evidence="5 7" id="KW-0449">Lipoprotein</keyword>
<accession>A0A1M7IDV2</accession>
<keyword evidence="3" id="KW-0472">Membrane</keyword>
<feature type="chain" id="PRO_5012387360" evidence="6">
    <location>
        <begin position="19"/>
        <end position="157"/>
    </location>
</feature>
<evidence type="ECO:0000256" key="2">
    <source>
        <dbReference type="ARBA" id="ARBA00022729"/>
    </source>
</evidence>
<comment type="subcellular location">
    <subcellularLocation>
        <location evidence="1">Cell outer membrane</location>
        <topology evidence="1">Lipid-anchor</topology>
    </subcellularLocation>
</comment>
<evidence type="ECO:0000256" key="5">
    <source>
        <dbReference type="ARBA" id="ARBA00023288"/>
    </source>
</evidence>
<name>A0A1M7IDV2_9GAMM</name>
<dbReference type="InterPro" id="IPR051407">
    <property type="entry name" value="Bact_OM_lipoprot/Surf_antigen"/>
</dbReference>
<keyword evidence="8" id="KW-1185">Reference proteome</keyword>
<dbReference type="PANTHER" id="PTHR35603:SF1">
    <property type="entry name" value="OUTER MEMBRANE LIPOPROTEIN SLYB"/>
    <property type="match status" value="1"/>
</dbReference>
<evidence type="ECO:0000256" key="4">
    <source>
        <dbReference type="ARBA" id="ARBA00023139"/>
    </source>
</evidence>
<dbReference type="PROSITE" id="PS51257">
    <property type="entry name" value="PROKAR_LIPOPROTEIN"/>
    <property type="match status" value="1"/>
</dbReference>
<dbReference type="EMBL" id="LT670847">
    <property type="protein sequence ID" value="SHM39006.1"/>
    <property type="molecule type" value="Genomic_DNA"/>
</dbReference>
<gene>
    <name evidence="7" type="ORF">SAMN05878437_2708</name>
</gene>
<dbReference type="OrthoDB" id="5298161at2"/>
<evidence type="ECO:0000256" key="3">
    <source>
        <dbReference type="ARBA" id="ARBA00023136"/>
    </source>
</evidence>
<dbReference type="FunCoup" id="A0A1M7IDV2">
    <property type="interactions" value="53"/>
</dbReference>
<evidence type="ECO:0000256" key="1">
    <source>
        <dbReference type="ARBA" id="ARBA00004459"/>
    </source>
</evidence>
<protein>
    <submittedName>
        <fullName evidence="7">Outer membrane lipoprotein SlyB</fullName>
    </submittedName>
</protein>
<evidence type="ECO:0000256" key="6">
    <source>
        <dbReference type="SAM" id="SignalP"/>
    </source>
</evidence>
<evidence type="ECO:0000313" key="7">
    <source>
        <dbReference type="EMBL" id="SHM39006.1"/>
    </source>
</evidence>